<accession>A0A2A4FSW8</accession>
<dbReference type="PANTHER" id="PTHR24321">
    <property type="entry name" value="DEHYDROGENASES, SHORT CHAIN"/>
    <property type="match status" value="1"/>
</dbReference>
<evidence type="ECO:0000256" key="2">
    <source>
        <dbReference type="ARBA" id="ARBA00023002"/>
    </source>
</evidence>
<evidence type="ECO:0000313" key="3">
    <source>
        <dbReference type="EMBL" id="PCE41835.1"/>
    </source>
</evidence>
<dbReference type="Gene3D" id="3.40.50.720">
    <property type="entry name" value="NAD(P)-binding Rossmann-like Domain"/>
    <property type="match status" value="1"/>
</dbReference>
<keyword evidence="2" id="KW-0560">Oxidoreductase</keyword>
<reference evidence="3 4" key="1">
    <citation type="submission" date="2017-09" db="EMBL/GenBank/DDBJ databases">
        <title>The Catabolism of 3,6-Dichlorosalicylic acid is Initiated by the Cytochrome P450 Monooxygenase DsmABC in Rhizorhabdus dicambivorans Ndbn-20.</title>
        <authorList>
            <person name="Na L."/>
        </authorList>
    </citation>
    <scope>NUCLEOTIDE SEQUENCE [LARGE SCALE GENOMIC DNA]</scope>
    <source>
        <strain evidence="3 4">Ndbn-20m</strain>
    </source>
</reference>
<dbReference type="PANTHER" id="PTHR24321:SF8">
    <property type="entry name" value="ESTRADIOL 17-BETA-DEHYDROGENASE 8-RELATED"/>
    <property type="match status" value="1"/>
</dbReference>
<dbReference type="CDD" id="cd05233">
    <property type="entry name" value="SDR_c"/>
    <property type="match status" value="1"/>
</dbReference>
<dbReference type="InterPro" id="IPR036291">
    <property type="entry name" value="NAD(P)-bd_dom_sf"/>
</dbReference>
<dbReference type="FunFam" id="3.40.50.720:FF:000084">
    <property type="entry name" value="Short-chain dehydrogenase reductase"/>
    <property type="match status" value="1"/>
</dbReference>
<evidence type="ECO:0000313" key="4">
    <source>
        <dbReference type="Proteomes" id="UP000218934"/>
    </source>
</evidence>
<dbReference type="AlphaFoldDB" id="A0A2A4FSW8"/>
<comment type="similarity">
    <text evidence="1">Belongs to the short-chain dehydrogenases/reductases (SDR) family.</text>
</comment>
<dbReference type="OrthoDB" id="9789398at2"/>
<dbReference type="GO" id="GO:0016491">
    <property type="term" value="F:oxidoreductase activity"/>
    <property type="evidence" value="ECO:0007669"/>
    <property type="project" value="UniProtKB-KW"/>
</dbReference>
<protein>
    <submittedName>
        <fullName evidence="3">Dehydrogenase</fullName>
    </submittedName>
</protein>
<keyword evidence="4" id="KW-1185">Reference proteome</keyword>
<dbReference type="Proteomes" id="UP000218934">
    <property type="component" value="Unassembled WGS sequence"/>
</dbReference>
<dbReference type="SUPFAM" id="SSF51735">
    <property type="entry name" value="NAD(P)-binding Rossmann-fold domains"/>
    <property type="match status" value="1"/>
</dbReference>
<dbReference type="PRINTS" id="PR00081">
    <property type="entry name" value="GDHRDH"/>
</dbReference>
<dbReference type="KEGG" id="rdi:CMV14_14655"/>
<name>A0A2A4FSW8_9SPHN</name>
<dbReference type="PRINTS" id="PR00080">
    <property type="entry name" value="SDRFAMILY"/>
</dbReference>
<dbReference type="InterPro" id="IPR002347">
    <property type="entry name" value="SDR_fam"/>
</dbReference>
<evidence type="ECO:0000256" key="1">
    <source>
        <dbReference type="ARBA" id="ARBA00006484"/>
    </source>
</evidence>
<dbReference type="Pfam" id="PF13561">
    <property type="entry name" value="adh_short_C2"/>
    <property type="match status" value="1"/>
</dbReference>
<gene>
    <name evidence="3" type="ORF">COO09_12415</name>
</gene>
<proteinExistence type="inferred from homology"/>
<organism evidence="3 4">
    <name type="scientific">Rhizorhabdus dicambivorans</name>
    <dbReference type="NCBI Taxonomy" id="1850238"/>
    <lineage>
        <taxon>Bacteria</taxon>
        <taxon>Pseudomonadati</taxon>
        <taxon>Pseudomonadota</taxon>
        <taxon>Alphaproteobacteria</taxon>
        <taxon>Sphingomonadales</taxon>
        <taxon>Sphingomonadaceae</taxon>
        <taxon>Rhizorhabdus</taxon>
    </lineage>
</organism>
<sequence>MEGWKMGGMGSRRLDGRIALVTGATYGIGFAAAERFALEGATVVLADIKGHDISARTLAERGLYVHAMTLDVTDDRSVTETVDEIVTRFGRIDILVNNAAISAELTPEPFEQQSIDDWRRVYEVNVLGMFRMCRAVSPHMRAARSGRIINLTSGTAFKGAPGMLHYIASKGAIISMTRSLATEFGPDNVTVNAVSPGMTMTESVVAAGHFSGALEQFAVGSRILKRPAAADDVANAIYFFASDDGGFVTGQILAADGGALFH</sequence>
<comment type="caution">
    <text evidence="3">The sequence shown here is derived from an EMBL/GenBank/DDBJ whole genome shotgun (WGS) entry which is preliminary data.</text>
</comment>
<dbReference type="EMBL" id="NWUF01000011">
    <property type="protein sequence ID" value="PCE41835.1"/>
    <property type="molecule type" value="Genomic_DNA"/>
</dbReference>